<gene>
    <name evidence="3" type="ORF">RRG08_051946</name>
</gene>
<proteinExistence type="predicted"/>
<accession>A0AAE1CR52</accession>
<evidence type="ECO:0008006" key="5">
    <source>
        <dbReference type="Google" id="ProtNLM"/>
    </source>
</evidence>
<feature type="compositionally biased region" description="Polar residues" evidence="1">
    <location>
        <begin position="31"/>
        <end position="41"/>
    </location>
</feature>
<organism evidence="3 4">
    <name type="scientific">Elysia crispata</name>
    <name type="common">lettuce slug</name>
    <dbReference type="NCBI Taxonomy" id="231223"/>
    <lineage>
        <taxon>Eukaryota</taxon>
        <taxon>Metazoa</taxon>
        <taxon>Spiralia</taxon>
        <taxon>Lophotrochozoa</taxon>
        <taxon>Mollusca</taxon>
        <taxon>Gastropoda</taxon>
        <taxon>Heterobranchia</taxon>
        <taxon>Euthyneura</taxon>
        <taxon>Panpulmonata</taxon>
        <taxon>Sacoglossa</taxon>
        <taxon>Placobranchoidea</taxon>
        <taxon>Plakobranchidae</taxon>
        <taxon>Elysia</taxon>
    </lineage>
</organism>
<sequence>MLLICVQLFSHVTDAVTAATSSAIVLVFSTGSGSQENSTSPIRERSQKLSATLGNSRDFSLRREITRQSGRVNVQQDGRDRTLTDCWIKESKSNNVAFSPFGDYKKQQSNNKNQIK</sequence>
<feature type="compositionally biased region" description="Low complexity" evidence="1">
    <location>
        <begin position="107"/>
        <end position="116"/>
    </location>
</feature>
<keyword evidence="4" id="KW-1185">Reference proteome</keyword>
<feature type="region of interest" description="Disordered" evidence="1">
    <location>
        <begin position="31"/>
        <end position="53"/>
    </location>
</feature>
<feature type="signal peptide" evidence="2">
    <location>
        <begin position="1"/>
        <end position="18"/>
    </location>
</feature>
<reference evidence="3" key="1">
    <citation type="journal article" date="2023" name="G3 (Bethesda)">
        <title>A reference genome for the long-term kleptoplast-retaining sea slug Elysia crispata morphotype clarki.</title>
        <authorList>
            <person name="Eastman K.E."/>
            <person name="Pendleton A.L."/>
            <person name="Shaikh M.A."/>
            <person name="Suttiyut T."/>
            <person name="Ogas R."/>
            <person name="Tomko P."/>
            <person name="Gavelis G."/>
            <person name="Widhalm J.R."/>
            <person name="Wisecaver J.H."/>
        </authorList>
    </citation>
    <scope>NUCLEOTIDE SEQUENCE</scope>
    <source>
        <strain evidence="3">ECLA1</strain>
    </source>
</reference>
<feature type="region of interest" description="Disordered" evidence="1">
    <location>
        <begin position="96"/>
        <end position="116"/>
    </location>
</feature>
<protein>
    <recommendedName>
        <fullName evidence="5">Secreted protein</fullName>
    </recommendedName>
</protein>
<evidence type="ECO:0000256" key="2">
    <source>
        <dbReference type="SAM" id="SignalP"/>
    </source>
</evidence>
<evidence type="ECO:0000313" key="3">
    <source>
        <dbReference type="EMBL" id="KAK3729976.1"/>
    </source>
</evidence>
<evidence type="ECO:0000313" key="4">
    <source>
        <dbReference type="Proteomes" id="UP001283361"/>
    </source>
</evidence>
<dbReference type="AlphaFoldDB" id="A0AAE1CR52"/>
<dbReference type="EMBL" id="JAWDGP010007099">
    <property type="protein sequence ID" value="KAK3729976.1"/>
    <property type="molecule type" value="Genomic_DNA"/>
</dbReference>
<keyword evidence="2" id="KW-0732">Signal</keyword>
<comment type="caution">
    <text evidence="3">The sequence shown here is derived from an EMBL/GenBank/DDBJ whole genome shotgun (WGS) entry which is preliminary data.</text>
</comment>
<name>A0AAE1CR52_9GAST</name>
<feature type="chain" id="PRO_5042011903" description="Secreted protein" evidence="2">
    <location>
        <begin position="19"/>
        <end position="116"/>
    </location>
</feature>
<dbReference type="Proteomes" id="UP001283361">
    <property type="component" value="Unassembled WGS sequence"/>
</dbReference>
<evidence type="ECO:0000256" key="1">
    <source>
        <dbReference type="SAM" id="MobiDB-lite"/>
    </source>
</evidence>